<dbReference type="PANTHER" id="PTHR12975">
    <property type="entry name" value="TRANSPORT PROTEIN TRAPP"/>
    <property type="match status" value="1"/>
</dbReference>
<reference evidence="2" key="1">
    <citation type="submission" date="2020-10" db="EMBL/GenBank/DDBJ databases">
        <authorList>
            <person name="Palmer J.M."/>
        </authorList>
    </citation>
    <scope>NUCLEOTIDE SEQUENCE</scope>
    <source>
        <strain evidence="2">UCD 2041</strain>
    </source>
</reference>
<dbReference type="Pfam" id="PF12739">
    <property type="entry name" value="TRAPPC-Trs85"/>
    <property type="match status" value="1"/>
</dbReference>
<dbReference type="EMBL" id="CP063137">
    <property type="protein sequence ID" value="QOU22412.1"/>
    <property type="molecule type" value="Genomic_DNA"/>
</dbReference>
<feature type="compositionally biased region" description="Basic and acidic residues" evidence="1">
    <location>
        <begin position="194"/>
        <end position="215"/>
    </location>
</feature>
<dbReference type="Gene3D" id="2.160.10.20">
    <property type="entry name" value="Insect antifreeze protein"/>
    <property type="match status" value="1"/>
</dbReference>
<dbReference type="Proteomes" id="UP000663131">
    <property type="component" value="Chromosome 9"/>
</dbReference>
<feature type="compositionally biased region" description="Polar residues" evidence="1">
    <location>
        <begin position="181"/>
        <end position="193"/>
    </location>
</feature>
<dbReference type="OrthoDB" id="203724at2759"/>
<accession>A0A871RHI8</accession>
<feature type="region of interest" description="Disordered" evidence="1">
    <location>
        <begin position="175"/>
        <end position="215"/>
    </location>
</feature>
<dbReference type="AlphaFoldDB" id="A0A871RHI8"/>
<protein>
    <submittedName>
        <fullName evidence="2">Uncharacterized protein</fullName>
    </submittedName>
</protein>
<evidence type="ECO:0000313" key="3">
    <source>
        <dbReference type="Proteomes" id="UP000663131"/>
    </source>
</evidence>
<evidence type="ECO:0000313" key="2">
    <source>
        <dbReference type="EMBL" id="QOU22412.1"/>
    </source>
</evidence>
<sequence length="756" mass="85311">MATSNWSILDTKYAKQVNSLIAPDFTGVSSLIARQAILKGYCPKVSVHSSPTADHVARNYGFSNFLSFLRFFEYDLADSDFCLPSDKGEPNRIVIKFVDSIEHIIETQDANKGSFQGQSAPEKPAGRFPELYGEHVLTNTVSRHMDRVNREIEKTSFYTNARSFSWNAKDLESEGSKVQDSKVQNSKVQNSKVQDSKVQDSKVQDSKVQDSKVQDSKIQDSKVQVEQLEGSIYLSMLSKATSSNTLVPFEFINHPVVNLVVITADITIRDLQAVYSDQKRKYLDLHARFPWLDTSCMMTLFLILVDTDAVEQFQALSGLQDYCVSVLGEDSIGCTFSFEKASNSDAGLPLEKIHADSLDFAAAAKLRPDSMLSVEIAKKVAKPIHSAVDTIVYKKMVPFLRRKIQKWHVEYVVPRKSLTGRLLGAGRLWGSNSSHRSFFSFGYGKEKSESSESGAGDADSTLYNAQQGYYPSASPFVFLRRLGDWYFMMRDYKNAYTVYEMLKKQYLADRAYGYLSSLQEFMIVSLLLGASCKVNPLEKATDGKRVSGITAKIVSDVIAPFLDSSFYSYLSRCSLKTYTIRLTLVTAELFLVLGQSVAYCHERLFSRYALSSEACFIESQKLFKRLVDSKLVDNVCTGVLMQRLSYIYYCNDKPGVSGSEEDNRLQRKSYYTEFNPEKLTFTPTSHFGASRSRKSILWMLLCAKTLDPVINRTQVTLVLWYIENELRQTFHLGPESTVAWPYRKGSLFVALKASLE</sequence>
<gene>
    <name evidence="2" type="ORF">BRETT_002592</name>
</gene>
<proteinExistence type="predicted"/>
<dbReference type="GO" id="GO:1990072">
    <property type="term" value="C:TRAPPIII protein complex"/>
    <property type="evidence" value="ECO:0007669"/>
    <property type="project" value="TreeGrafter"/>
</dbReference>
<dbReference type="PANTHER" id="PTHR12975:SF6">
    <property type="entry name" value="TRAFFICKING PROTEIN PARTICLE COMPLEX SUBUNIT 8"/>
    <property type="match status" value="1"/>
</dbReference>
<dbReference type="InterPro" id="IPR024420">
    <property type="entry name" value="TRAPP_III_complex_Trs85"/>
</dbReference>
<organism evidence="2 3">
    <name type="scientific">Dekkera bruxellensis</name>
    <name type="common">Brettanomyces custersii</name>
    <dbReference type="NCBI Taxonomy" id="5007"/>
    <lineage>
        <taxon>Eukaryota</taxon>
        <taxon>Fungi</taxon>
        <taxon>Dikarya</taxon>
        <taxon>Ascomycota</taxon>
        <taxon>Saccharomycotina</taxon>
        <taxon>Pichiomycetes</taxon>
        <taxon>Pichiales</taxon>
        <taxon>Pichiaceae</taxon>
        <taxon>Brettanomyces</taxon>
    </lineage>
</organism>
<dbReference type="RefSeq" id="XP_041138905.1">
    <property type="nucleotide sequence ID" value="XM_041281114.1"/>
</dbReference>
<name>A0A871RHI8_DEKBR</name>
<dbReference type="GeneID" id="64574516"/>
<reference evidence="2" key="2">
    <citation type="journal article" name="BMC Genomics">
        <title>New genome assemblies reveal patterns of domestication and adaptation across Brettanomyces (Dekkera) species.</title>
        <authorList>
            <person name="Roach M.J."/>
            <person name="Borneman A.R."/>
        </authorList>
    </citation>
    <scope>NUCLEOTIDE SEQUENCE</scope>
    <source>
        <strain evidence="2">UCD 2041</strain>
    </source>
</reference>
<evidence type="ECO:0000256" key="1">
    <source>
        <dbReference type="SAM" id="MobiDB-lite"/>
    </source>
</evidence>
<dbReference type="KEGG" id="bbrx:BRETT_002592"/>